<organism evidence="4 5">
    <name type="scientific">Panagrellus redivivus</name>
    <name type="common">Microworm</name>
    <dbReference type="NCBI Taxonomy" id="6233"/>
    <lineage>
        <taxon>Eukaryota</taxon>
        <taxon>Metazoa</taxon>
        <taxon>Ecdysozoa</taxon>
        <taxon>Nematoda</taxon>
        <taxon>Chromadorea</taxon>
        <taxon>Rhabditida</taxon>
        <taxon>Tylenchina</taxon>
        <taxon>Panagrolaimomorpha</taxon>
        <taxon>Panagrolaimoidea</taxon>
        <taxon>Panagrolaimidae</taxon>
        <taxon>Panagrellus</taxon>
    </lineage>
</organism>
<dbReference type="InterPro" id="IPR038446">
    <property type="entry name" value="CEBP_ZZ_sf"/>
</dbReference>
<dbReference type="InterPro" id="IPR032296">
    <property type="entry name" value="CEBP_ZZ"/>
</dbReference>
<accession>A0A7E4UL65</accession>
<dbReference type="Pfam" id="PF16366">
    <property type="entry name" value="CEBP_ZZ"/>
    <property type="match status" value="1"/>
</dbReference>
<evidence type="ECO:0000313" key="5">
    <source>
        <dbReference type="WBParaSite" id="Pan_g1001.t1"/>
    </source>
</evidence>
<reference evidence="5" key="2">
    <citation type="submission" date="2020-10" db="UniProtKB">
        <authorList>
            <consortium name="WormBaseParasite"/>
        </authorList>
    </citation>
    <scope>IDENTIFICATION</scope>
</reference>
<dbReference type="InterPro" id="IPR012677">
    <property type="entry name" value="Nucleotide-bd_a/b_plait_sf"/>
</dbReference>
<dbReference type="CDD" id="cd19757">
    <property type="entry name" value="Bbox1"/>
    <property type="match status" value="1"/>
</dbReference>
<dbReference type="WBParaSite" id="Pan_g1001.t1">
    <property type="protein sequence ID" value="Pan_g1001.t1"/>
    <property type="gene ID" value="Pan_g1001"/>
</dbReference>
<dbReference type="Gene3D" id="3.30.70.330">
    <property type="match status" value="2"/>
</dbReference>
<reference evidence="4" key="1">
    <citation type="journal article" date="2013" name="Genetics">
        <title>The draft genome and transcriptome of Panagrellus redivivus are shaped by the harsh demands of a free-living lifestyle.</title>
        <authorList>
            <person name="Srinivasan J."/>
            <person name="Dillman A.R."/>
            <person name="Macchietto M.G."/>
            <person name="Heikkinen L."/>
            <person name="Lakso M."/>
            <person name="Fracchia K.M."/>
            <person name="Antoshechkin I."/>
            <person name="Mortazavi A."/>
            <person name="Wong G."/>
            <person name="Sternberg P.W."/>
        </authorList>
    </citation>
    <scope>NUCLEOTIDE SEQUENCE [LARGE SCALE GENOMIC DNA]</scope>
    <source>
        <strain evidence="4">MT8872</strain>
    </source>
</reference>
<dbReference type="InterPro" id="IPR000504">
    <property type="entry name" value="RRM_dom"/>
</dbReference>
<dbReference type="PANTHER" id="PTHR12566:SF12">
    <property type="entry name" value="TRANSLATIONAL REGULATOR ORB2"/>
    <property type="match status" value="1"/>
</dbReference>
<dbReference type="SMART" id="SM00360">
    <property type="entry name" value="RRM"/>
    <property type="match status" value="2"/>
</dbReference>
<dbReference type="GO" id="GO:0005634">
    <property type="term" value="C:nucleus"/>
    <property type="evidence" value="ECO:0007669"/>
    <property type="project" value="TreeGrafter"/>
</dbReference>
<dbReference type="SUPFAM" id="SSF54928">
    <property type="entry name" value="RNA-binding domain, RBD"/>
    <property type="match status" value="1"/>
</dbReference>
<dbReference type="PANTHER" id="PTHR12566">
    <property type="entry name" value="CYTOPLASMIC POLYADENYLATION ELEMENT BINDING PROTEIN CPEB"/>
    <property type="match status" value="1"/>
</dbReference>
<evidence type="ECO:0000256" key="2">
    <source>
        <dbReference type="PROSITE-ProRule" id="PRU00176"/>
    </source>
</evidence>
<evidence type="ECO:0000259" key="3">
    <source>
        <dbReference type="PROSITE" id="PS50102"/>
    </source>
</evidence>
<dbReference type="InterPro" id="IPR035979">
    <property type="entry name" value="RBD_domain_sf"/>
</dbReference>
<dbReference type="InterPro" id="IPR034819">
    <property type="entry name" value="CPEB"/>
</dbReference>
<dbReference type="GO" id="GO:0005737">
    <property type="term" value="C:cytoplasm"/>
    <property type="evidence" value="ECO:0007669"/>
    <property type="project" value="TreeGrafter"/>
</dbReference>
<dbReference type="AlphaFoldDB" id="A0A7E4UL65"/>
<dbReference type="PROSITE" id="PS50102">
    <property type="entry name" value="RRM"/>
    <property type="match status" value="1"/>
</dbReference>
<sequence length="286" mass="32340">MLGCRSPPSLYSSGYESDCSLERAVADPGLFSLRVFVGGFPKGTSESLIRANYSQYDIDRVDWPHKSASSYKDTPNGFAFLEFHGEGDVVNFLADCNVIGGRTYSVFMTQTQQKLFVEVKPYRLSDARYGHYSYSPTANQRKVFLGGLPRETTAREVHDVMVKFGEVKEVIIDLLPATKYPRGTACVVFDTVTGRDNAVRNRVVLLKHPTTGARRLIEVKPFLLSQQRCEVCGKMTAPVSCYNKCCMKVTCYTCYDVVHQYLPPFGHKRIFRGSYYTPYDARNVRF</sequence>
<dbReference type="GO" id="GO:0003730">
    <property type="term" value="F:mRNA 3'-UTR binding"/>
    <property type="evidence" value="ECO:0007669"/>
    <property type="project" value="InterPro"/>
</dbReference>
<dbReference type="GO" id="GO:0000900">
    <property type="term" value="F:mRNA regulatory element binding translation repressor activity"/>
    <property type="evidence" value="ECO:0007669"/>
    <property type="project" value="TreeGrafter"/>
</dbReference>
<dbReference type="GO" id="GO:0008135">
    <property type="term" value="F:translation factor activity, RNA binding"/>
    <property type="evidence" value="ECO:0007669"/>
    <property type="project" value="TreeGrafter"/>
</dbReference>
<keyword evidence="4" id="KW-1185">Reference proteome</keyword>
<feature type="domain" description="RRM" evidence="3">
    <location>
        <begin position="141"/>
        <end position="211"/>
    </location>
</feature>
<dbReference type="Gene3D" id="4.10.640.40">
    <property type="entry name" value="Cytoplasmic polyadenylation element-binding protein, ZZ domain"/>
    <property type="match status" value="1"/>
</dbReference>
<dbReference type="Pfam" id="PF16367">
    <property type="entry name" value="RRM_7"/>
    <property type="match status" value="1"/>
</dbReference>
<name>A0A7E4UL65_PANRE</name>
<keyword evidence="1 2" id="KW-0694">RNA-binding</keyword>
<evidence type="ECO:0000313" key="4">
    <source>
        <dbReference type="Proteomes" id="UP000492821"/>
    </source>
</evidence>
<dbReference type="GO" id="GO:2000766">
    <property type="term" value="P:negative regulation of cytoplasmic translation"/>
    <property type="evidence" value="ECO:0007669"/>
    <property type="project" value="TreeGrafter"/>
</dbReference>
<dbReference type="Pfam" id="PF00076">
    <property type="entry name" value="RRM_1"/>
    <property type="match status" value="1"/>
</dbReference>
<dbReference type="GO" id="GO:0045202">
    <property type="term" value="C:synapse"/>
    <property type="evidence" value="ECO:0007669"/>
    <property type="project" value="TreeGrafter"/>
</dbReference>
<dbReference type="Proteomes" id="UP000492821">
    <property type="component" value="Unassembled WGS sequence"/>
</dbReference>
<dbReference type="GO" id="GO:0043005">
    <property type="term" value="C:neuron projection"/>
    <property type="evidence" value="ECO:0007669"/>
    <property type="project" value="TreeGrafter"/>
</dbReference>
<protein>
    <submittedName>
        <fullName evidence="5">RRM domain-containing protein</fullName>
    </submittedName>
</protein>
<proteinExistence type="predicted"/>
<evidence type="ECO:0000256" key="1">
    <source>
        <dbReference type="ARBA" id="ARBA00022884"/>
    </source>
</evidence>
<dbReference type="GO" id="GO:0043022">
    <property type="term" value="F:ribosome binding"/>
    <property type="evidence" value="ECO:0007669"/>
    <property type="project" value="TreeGrafter"/>
</dbReference>